<accession>A0A7S5RDM8</accession>
<evidence type="ECO:0000313" key="1">
    <source>
        <dbReference type="EMBL" id="QIG70564.1"/>
    </source>
</evidence>
<organism evidence="1 2">
    <name type="scientific">Rhizobium phage RHph_N38</name>
    <dbReference type="NCBI Taxonomy" id="2509750"/>
    <lineage>
        <taxon>Viruses</taxon>
        <taxon>Duplodnaviria</taxon>
        <taxon>Heunggongvirae</taxon>
        <taxon>Uroviricota</taxon>
        <taxon>Caudoviricetes</taxon>
        <taxon>Schitoviridae</taxon>
        <taxon>Demetervirinae</taxon>
        <taxon>Cyamitesvirus</taxon>
        <taxon>Cyamitesvirus N38</taxon>
    </lineage>
</organism>
<dbReference type="EMBL" id="MN988517">
    <property type="protein sequence ID" value="QIG70564.1"/>
    <property type="molecule type" value="Genomic_DNA"/>
</dbReference>
<sequence length="53" mass="6447">MKLTYEQNHTRRHLDAALKQMQQAEVYMTYEQKDLSVEICLKIHELDKLIRRS</sequence>
<protein>
    <submittedName>
        <fullName evidence="1">Uncharacterized protein</fullName>
    </submittedName>
</protein>
<proteinExistence type="predicted"/>
<keyword evidence="2" id="KW-1185">Reference proteome</keyword>
<gene>
    <name evidence="1" type="ORF">EVB89_103</name>
</gene>
<dbReference type="Proteomes" id="UP000617684">
    <property type="component" value="Segment"/>
</dbReference>
<evidence type="ECO:0000313" key="2">
    <source>
        <dbReference type="Proteomes" id="UP000617684"/>
    </source>
</evidence>
<name>A0A7S5RDM8_9CAUD</name>
<reference evidence="1" key="1">
    <citation type="submission" date="2020-01" db="EMBL/GenBank/DDBJ databases">
        <title>Patterns of diversity and host range of bacteriophage communities associated with bean-nodulatin bacteria.</title>
        <authorList>
            <person name="Vann Cauwenberghe J."/>
            <person name="Santamaria R.I."/>
            <person name="Bustos P."/>
            <person name="Juarez S."/>
            <person name="Gonzalez V."/>
        </authorList>
    </citation>
    <scope>NUCLEOTIDE SEQUENCE</scope>
</reference>